<dbReference type="SUPFAM" id="SSF56601">
    <property type="entry name" value="beta-lactamase/transpeptidase-like"/>
    <property type="match status" value="1"/>
</dbReference>
<protein>
    <submittedName>
        <fullName evidence="17">Penicillin-binding protein 2</fullName>
    </submittedName>
</protein>
<feature type="domain" description="Penicillin-binding protein dimerisation" evidence="16">
    <location>
        <begin position="53"/>
        <end position="222"/>
    </location>
</feature>
<evidence type="ECO:0000256" key="14">
    <source>
        <dbReference type="SAM" id="Phobius"/>
    </source>
</evidence>
<keyword evidence="10" id="KW-0573">Peptidoglycan synthesis</keyword>
<keyword evidence="9" id="KW-0133">Cell shape</keyword>
<keyword evidence="18" id="KW-1185">Reference proteome</keyword>
<dbReference type="GO" id="GO:0071972">
    <property type="term" value="F:peptidoglycan L,D-transpeptidase activity"/>
    <property type="evidence" value="ECO:0007669"/>
    <property type="project" value="TreeGrafter"/>
</dbReference>
<dbReference type="Gene3D" id="3.40.710.10">
    <property type="entry name" value="DD-peptidase/beta-lactamase superfamily"/>
    <property type="match status" value="1"/>
</dbReference>
<dbReference type="NCBIfam" id="TIGR03423">
    <property type="entry name" value="pbp2_mrdA"/>
    <property type="match status" value="1"/>
</dbReference>
<keyword evidence="3" id="KW-1003">Cell membrane</keyword>
<dbReference type="InterPro" id="IPR001460">
    <property type="entry name" value="PCN-bd_Tpept"/>
</dbReference>
<evidence type="ECO:0000259" key="15">
    <source>
        <dbReference type="Pfam" id="PF00905"/>
    </source>
</evidence>
<dbReference type="SUPFAM" id="SSF56519">
    <property type="entry name" value="Penicillin binding protein dimerisation domain"/>
    <property type="match status" value="1"/>
</dbReference>
<evidence type="ECO:0000256" key="10">
    <source>
        <dbReference type="ARBA" id="ARBA00022984"/>
    </source>
</evidence>
<keyword evidence="11 14" id="KW-1133">Transmembrane helix</keyword>
<evidence type="ECO:0000313" key="18">
    <source>
        <dbReference type="Proteomes" id="UP000003805"/>
    </source>
</evidence>
<dbReference type="HOGENOM" id="CLU_009289_1_2_10"/>
<evidence type="ECO:0000256" key="8">
    <source>
        <dbReference type="ARBA" id="ARBA00022801"/>
    </source>
</evidence>
<dbReference type="InterPro" id="IPR012338">
    <property type="entry name" value="Beta-lactam/transpept-like"/>
</dbReference>
<feature type="transmembrane region" description="Helical" evidence="14">
    <location>
        <begin position="12"/>
        <end position="34"/>
    </location>
</feature>
<organism evidence="17 18">
    <name type="scientific">Segatella oris C735</name>
    <dbReference type="NCBI Taxonomy" id="563008"/>
    <lineage>
        <taxon>Bacteria</taxon>
        <taxon>Pseudomonadati</taxon>
        <taxon>Bacteroidota</taxon>
        <taxon>Bacteroidia</taxon>
        <taxon>Bacteroidales</taxon>
        <taxon>Prevotellaceae</taxon>
        <taxon>Segatella</taxon>
    </lineage>
</organism>
<dbReference type="GO" id="GO:0071555">
    <property type="term" value="P:cell wall organization"/>
    <property type="evidence" value="ECO:0007669"/>
    <property type="project" value="UniProtKB-KW"/>
</dbReference>
<evidence type="ECO:0000256" key="13">
    <source>
        <dbReference type="ARBA" id="ARBA00023316"/>
    </source>
</evidence>
<dbReference type="RefSeq" id="WP_004377116.1">
    <property type="nucleotide sequence ID" value="NZ_GL349565.1"/>
</dbReference>
<keyword evidence="5" id="KW-0121">Carboxypeptidase</keyword>
<dbReference type="Pfam" id="PF00905">
    <property type="entry name" value="Transpeptidase"/>
    <property type="match status" value="1"/>
</dbReference>
<feature type="domain" description="Penicillin-binding protein transpeptidase" evidence="15">
    <location>
        <begin position="261"/>
        <end position="581"/>
    </location>
</feature>
<dbReference type="GO" id="GO:0005886">
    <property type="term" value="C:plasma membrane"/>
    <property type="evidence" value="ECO:0007669"/>
    <property type="project" value="UniProtKB-SubCell"/>
</dbReference>
<dbReference type="AlphaFoldDB" id="D7NBG8"/>
<dbReference type="eggNOG" id="COG0768">
    <property type="taxonomic scope" value="Bacteria"/>
</dbReference>
<dbReference type="GO" id="GO:0009252">
    <property type="term" value="P:peptidoglycan biosynthetic process"/>
    <property type="evidence" value="ECO:0007669"/>
    <property type="project" value="UniProtKB-KW"/>
</dbReference>
<evidence type="ECO:0000256" key="7">
    <source>
        <dbReference type="ARBA" id="ARBA00022692"/>
    </source>
</evidence>
<dbReference type="Pfam" id="PF03717">
    <property type="entry name" value="PBP_dimer"/>
    <property type="match status" value="1"/>
</dbReference>
<dbReference type="InterPro" id="IPR005311">
    <property type="entry name" value="PBP_dimer"/>
</dbReference>
<dbReference type="GO" id="GO:0009002">
    <property type="term" value="F:serine-type D-Ala-D-Ala carboxypeptidase activity"/>
    <property type="evidence" value="ECO:0007669"/>
    <property type="project" value="InterPro"/>
</dbReference>
<keyword evidence="13" id="KW-0961">Cell wall biogenesis/degradation</keyword>
<keyword evidence="8" id="KW-0378">Hydrolase</keyword>
<evidence type="ECO:0000256" key="3">
    <source>
        <dbReference type="ARBA" id="ARBA00022475"/>
    </source>
</evidence>
<evidence type="ECO:0000256" key="12">
    <source>
        <dbReference type="ARBA" id="ARBA00023136"/>
    </source>
</evidence>
<dbReference type="GO" id="GO:0008360">
    <property type="term" value="P:regulation of cell shape"/>
    <property type="evidence" value="ECO:0007669"/>
    <property type="project" value="UniProtKB-KW"/>
</dbReference>
<evidence type="ECO:0000256" key="1">
    <source>
        <dbReference type="ARBA" id="ARBA00004167"/>
    </source>
</evidence>
<dbReference type="PANTHER" id="PTHR30627">
    <property type="entry name" value="PEPTIDOGLYCAN D,D-TRANSPEPTIDASE"/>
    <property type="match status" value="1"/>
</dbReference>
<dbReference type="GO" id="GO:0008658">
    <property type="term" value="F:penicillin binding"/>
    <property type="evidence" value="ECO:0007669"/>
    <property type="project" value="InterPro"/>
</dbReference>
<proteinExistence type="predicted"/>
<accession>D7NBG8</accession>
<dbReference type="InterPro" id="IPR036138">
    <property type="entry name" value="PBP_dimer_sf"/>
</dbReference>
<keyword evidence="12 14" id="KW-0472">Membrane</keyword>
<name>D7NBG8_9BACT</name>
<reference evidence="17 18" key="1">
    <citation type="submission" date="2010-02" db="EMBL/GenBank/DDBJ databases">
        <title>The Genome Sequence of Prevotella oris strain C735.</title>
        <authorList>
            <consortium name="The Broad Institute Genome Sequencing Platform"/>
            <person name="Ward D."/>
            <person name="Feldgarden M."/>
            <person name="Earl A."/>
            <person name="Young S.K."/>
            <person name="Zeng Q."/>
            <person name="Koehrsen M."/>
            <person name="Alvarado L."/>
            <person name="Berlin A."/>
            <person name="Bochicchio J."/>
            <person name="Borenstein D."/>
            <person name="Chapman S.B."/>
            <person name="Chen Z."/>
            <person name="Engels R."/>
            <person name="Freedman E."/>
            <person name="Gellesch M."/>
            <person name="Goldberg J."/>
            <person name="Griggs A."/>
            <person name="Gujja S."/>
            <person name="Heilman E."/>
            <person name="Heiman D."/>
            <person name="Hepburn T."/>
            <person name="Howarth C."/>
            <person name="Jen D."/>
            <person name="Larson L."/>
            <person name="Mehta T."/>
            <person name="Park D."/>
            <person name="Pearson M."/>
            <person name="Roberts A."/>
            <person name="Saif S."/>
            <person name="Shea T."/>
            <person name="Shenoy N."/>
            <person name="Sisk P."/>
            <person name="Stolte C."/>
            <person name="Sykes S."/>
            <person name="Thomson T."/>
            <person name="Walk T."/>
            <person name="White J."/>
            <person name="Yandava C."/>
            <person name="Sibley C.D."/>
            <person name="Field T.R."/>
            <person name="Grinwis M."/>
            <person name="Eshaghurshan C.S."/>
            <person name="Surette M.G."/>
            <person name="Haas B."/>
            <person name="Nusbaum C."/>
            <person name="Birren B."/>
        </authorList>
    </citation>
    <scope>NUCLEOTIDE SEQUENCE [LARGE SCALE GENOMIC DNA]</scope>
    <source>
        <strain evidence="17 18">C735</strain>
    </source>
</reference>
<evidence type="ECO:0000256" key="6">
    <source>
        <dbReference type="ARBA" id="ARBA00022670"/>
    </source>
</evidence>
<keyword evidence="4" id="KW-0997">Cell inner membrane</keyword>
<evidence type="ECO:0000259" key="16">
    <source>
        <dbReference type="Pfam" id="PF03717"/>
    </source>
</evidence>
<evidence type="ECO:0000256" key="11">
    <source>
        <dbReference type="ARBA" id="ARBA00022989"/>
    </source>
</evidence>
<evidence type="ECO:0000256" key="2">
    <source>
        <dbReference type="ARBA" id="ARBA00004236"/>
    </source>
</evidence>
<dbReference type="Gene3D" id="3.30.1390.30">
    <property type="entry name" value="Penicillin-binding protein 2a, domain 3"/>
    <property type="match status" value="1"/>
</dbReference>
<comment type="subcellular location">
    <subcellularLocation>
        <location evidence="2">Cell membrane</location>
    </subcellularLocation>
    <subcellularLocation>
        <location evidence="1">Membrane</location>
        <topology evidence="1">Single-pass membrane protein</topology>
    </subcellularLocation>
</comment>
<keyword evidence="6" id="KW-0645">Protease</keyword>
<dbReference type="PANTHER" id="PTHR30627:SF2">
    <property type="entry name" value="PEPTIDOGLYCAN D,D-TRANSPEPTIDASE MRDA"/>
    <property type="match status" value="1"/>
</dbReference>
<dbReference type="GO" id="GO:0006508">
    <property type="term" value="P:proteolysis"/>
    <property type="evidence" value="ECO:0007669"/>
    <property type="project" value="UniProtKB-KW"/>
</dbReference>
<dbReference type="EMBL" id="GL349565">
    <property type="protein sequence ID" value="EFI49128.1"/>
    <property type="molecule type" value="Genomic_DNA"/>
</dbReference>
<evidence type="ECO:0000313" key="17">
    <source>
        <dbReference type="EMBL" id="EFI49128.1"/>
    </source>
</evidence>
<evidence type="ECO:0000256" key="9">
    <source>
        <dbReference type="ARBA" id="ARBA00022960"/>
    </source>
</evidence>
<dbReference type="Proteomes" id="UP000003805">
    <property type="component" value="Unassembled WGS sequence"/>
</dbReference>
<dbReference type="FunFam" id="3.40.710.10:FF:000024">
    <property type="entry name" value="Penicillin-binding protein 2"/>
    <property type="match status" value="1"/>
</dbReference>
<keyword evidence="7 14" id="KW-0812">Transmembrane</keyword>
<dbReference type="Gene3D" id="3.90.1310.10">
    <property type="entry name" value="Penicillin-binding protein 2a (Domain 2)"/>
    <property type="match status" value="1"/>
</dbReference>
<evidence type="ECO:0000256" key="4">
    <source>
        <dbReference type="ARBA" id="ARBA00022519"/>
    </source>
</evidence>
<dbReference type="InterPro" id="IPR050515">
    <property type="entry name" value="Beta-lactam/transpept"/>
</dbReference>
<sequence>MKFYNLENRRFVIGGVALAIVLVYIIRLFTIQLLSDDFKKNADSNAFLKKIDYPSRGAIYDRNGKLMVYNQPSYDIMVVMNEAKGHIDTLELCNALGISKVYFVKRMDDIKDRSKNPGYSRFTEQLFMTQLSDREFSVFREKMFRFPGFYVQKRSIRQYTYPYAAHVLGDIGEVSVSDIEEDNYYQPGDYIGKLGVEKYYEKELRGEKGVQIMLRDAHGRIQGSYHNGKFDRRPVAGRDLTLSIDVKLQALGERMLQGKIGSIVAIEPATGEVLAMVSSPTYDPRSLVGRQRSKAHAALSRNVWKPLLNRSIMGQYPPGSTFKTTQALTYQTEGIITPNTMFPCHHGFSYRGLHVGCHGHASPLNLIEAISTSCNGYFCWGLYYMLGNRRKYGNVQKAMDRWRDYMVSMGFGYKLGIDLPGEKRGLIPNASFYDRAYHKSWNGLTVISIAIGQGEVNLTPLQIANLGATIANRGYFYTPHVVRKVQGLPLDTAFTHRHRTMASVRSYSAVVAGMRSSALKGTCKALGHLPFTVCGKTGTAQNRGQDHSVFMGFAPMDNPKIAIAVYVENGGFGADFAVPIAGVLFEQYMTGKLSPSAERMATALQNRRIAYGSNNR</sequence>
<gene>
    <name evidence="17" type="ORF">HMPREF0665_00869</name>
</gene>
<dbReference type="InterPro" id="IPR017790">
    <property type="entry name" value="Penicillin-binding_protein_2"/>
</dbReference>
<evidence type="ECO:0000256" key="5">
    <source>
        <dbReference type="ARBA" id="ARBA00022645"/>
    </source>
</evidence>